<evidence type="ECO:0000256" key="9">
    <source>
        <dbReference type="ARBA" id="ARBA00023140"/>
    </source>
</evidence>
<proteinExistence type="inferred from homology"/>
<feature type="compositionally biased region" description="Basic and acidic residues" evidence="13">
    <location>
        <begin position="159"/>
        <end position="169"/>
    </location>
</feature>
<keyword evidence="6" id="KW-0256">Endoplasmic reticulum</keyword>
<evidence type="ECO:0000256" key="6">
    <source>
        <dbReference type="ARBA" id="ARBA00022824"/>
    </source>
</evidence>
<comment type="similarity">
    <text evidence="4">Belongs to the DoxX family.</text>
</comment>
<evidence type="ECO:0000256" key="7">
    <source>
        <dbReference type="ARBA" id="ARBA00022989"/>
    </source>
</evidence>
<evidence type="ECO:0000256" key="12">
    <source>
        <dbReference type="ARBA" id="ARBA00024424"/>
    </source>
</evidence>
<keyword evidence="7" id="KW-1133">Transmembrane helix</keyword>
<evidence type="ECO:0000256" key="1">
    <source>
        <dbReference type="ARBA" id="ARBA00004477"/>
    </source>
</evidence>
<dbReference type="GeneID" id="101851782"/>
<dbReference type="RefSeq" id="XP_005090646.1">
    <property type="nucleotide sequence ID" value="XM_005090589.3"/>
</dbReference>
<dbReference type="Proteomes" id="UP000694888">
    <property type="component" value="Unplaced"/>
</dbReference>
<accession>A0ABM0JCP2</accession>
<evidence type="ECO:0000256" key="5">
    <source>
        <dbReference type="ARBA" id="ARBA00022692"/>
    </source>
</evidence>
<dbReference type="PANTHER" id="PTHR13163:SF0">
    <property type="entry name" value="NOVEL ACETYLCHOLINE RECEPTOR CHAPERONE"/>
    <property type="match status" value="1"/>
</dbReference>
<name>A0ABM0JCP2_APLCA</name>
<gene>
    <name evidence="15" type="primary">LOC101851782</name>
</gene>
<evidence type="ECO:0000256" key="2">
    <source>
        <dbReference type="ARBA" id="ARBA00004541"/>
    </source>
</evidence>
<sequence length="169" mass="18748">MASVVLKVLGLTLGLFFIFVGTIKLTPSVNGEIYKEMRKTYIRNSKVFPLVKQTGWKPNPHTYRKTVGSTEVICGAFLAFLPGPLKEAANIFLLLITLNDIYAHYALDEGLDKMSPAIVFSLLLTCRLVIFLQSLAAEPKSVFEKSQLDSSVAPPTNRGDVRLDDKKDQ</sequence>
<evidence type="ECO:0000256" key="11">
    <source>
        <dbReference type="ARBA" id="ARBA00023329"/>
    </source>
</evidence>
<evidence type="ECO:0000256" key="4">
    <source>
        <dbReference type="ARBA" id="ARBA00006679"/>
    </source>
</evidence>
<comment type="subcellular location">
    <subcellularLocation>
        <location evidence="2">Cytoplasmic vesicle</location>
    </subcellularLocation>
    <subcellularLocation>
        <location evidence="1">Endoplasmic reticulum membrane</location>
        <topology evidence="1">Multi-pass membrane protein</topology>
    </subcellularLocation>
    <subcellularLocation>
        <location evidence="3">Peroxisome membrane</location>
        <topology evidence="3">Multi-pass membrane protein</topology>
    </subcellularLocation>
</comment>
<feature type="region of interest" description="Disordered" evidence="13">
    <location>
        <begin position="142"/>
        <end position="169"/>
    </location>
</feature>
<evidence type="ECO:0000313" key="14">
    <source>
        <dbReference type="Proteomes" id="UP000694888"/>
    </source>
</evidence>
<keyword evidence="14" id="KW-1185">Reference proteome</keyword>
<evidence type="ECO:0000313" key="15">
    <source>
        <dbReference type="RefSeq" id="XP_005090646.1"/>
    </source>
</evidence>
<dbReference type="InterPro" id="IPR040399">
    <property type="entry name" value="TMEM35A/B"/>
</dbReference>
<protein>
    <recommendedName>
        <fullName evidence="12">Novel acetylcholine receptor chaperone</fullName>
    </recommendedName>
</protein>
<keyword evidence="5 15" id="KW-0812">Transmembrane</keyword>
<keyword evidence="8" id="KW-0472">Membrane</keyword>
<evidence type="ECO:0000256" key="13">
    <source>
        <dbReference type="SAM" id="MobiDB-lite"/>
    </source>
</evidence>
<keyword evidence="9" id="KW-0576">Peroxisome</keyword>
<keyword evidence="11" id="KW-0968">Cytoplasmic vesicle</keyword>
<reference evidence="15" key="1">
    <citation type="submission" date="2025-08" db="UniProtKB">
        <authorList>
            <consortium name="RefSeq"/>
        </authorList>
    </citation>
    <scope>IDENTIFICATION</scope>
</reference>
<evidence type="ECO:0000256" key="10">
    <source>
        <dbReference type="ARBA" id="ARBA00023186"/>
    </source>
</evidence>
<evidence type="ECO:0000256" key="8">
    <source>
        <dbReference type="ARBA" id="ARBA00023136"/>
    </source>
</evidence>
<evidence type="ECO:0000256" key="3">
    <source>
        <dbReference type="ARBA" id="ARBA00004585"/>
    </source>
</evidence>
<organism evidence="14 15">
    <name type="scientific">Aplysia californica</name>
    <name type="common">California sea hare</name>
    <dbReference type="NCBI Taxonomy" id="6500"/>
    <lineage>
        <taxon>Eukaryota</taxon>
        <taxon>Metazoa</taxon>
        <taxon>Spiralia</taxon>
        <taxon>Lophotrochozoa</taxon>
        <taxon>Mollusca</taxon>
        <taxon>Gastropoda</taxon>
        <taxon>Heterobranchia</taxon>
        <taxon>Euthyneura</taxon>
        <taxon>Tectipleura</taxon>
        <taxon>Aplysiida</taxon>
        <taxon>Aplysioidea</taxon>
        <taxon>Aplysiidae</taxon>
        <taxon>Aplysia</taxon>
    </lineage>
</organism>
<keyword evidence="10" id="KW-0143">Chaperone</keyword>
<dbReference type="PANTHER" id="PTHR13163">
    <property type="entry name" value="SPINAL CORD EXPRESSION PROTEIN 4"/>
    <property type="match status" value="1"/>
</dbReference>